<dbReference type="PANTHER" id="PTHR43027:SF2">
    <property type="entry name" value="TRANSPORT PERMEASE PROTEIN"/>
    <property type="match status" value="1"/>
</dbReference>
<dbReference type="PROSITE" id="PS51012">
    <property type="entry name" value="ABC_TM2"/>
    <property type="match status" value="1"/>
</dbReference>
<comment type="caution">
    <text evidence="7">The sequence shown here is derived from an EMBL/GenBank/DDBJ whole genome shotgun (WGS) entry which is preliminary data.</text>
</comment>
<gene>
    <name evidence="7" type="ORF">GCM10007147_41710</name>
</gene>
<feature type="domain" description="ABC transmembrane type-2" evidence="6">
    <location>
        <begin position="113"/>
        <end position="340"/>
    </location>
</feature>
<organism evidence="7 8">
    <name type="scientific">Nocardiopsis kunsanensis</name>
    <dbReference type="NCBI Taxonomy" id="141693"/>
    <lineage>
        <taxon>Bacteria</taxon>
        <taxon>Bacillati</taxon>
        <taxon>Actinomycetota</taxon>
        <taxon>Actinomycetes</taxon>
        <taxon>Streptosporangiales</taxon>
        <taxon>Nocardiopsidaceae</taxon>
        <taxon>Nocardiopsis</taxon>
    </lineage>
</organism>
<sequence length="344" mass="36398">MSAFTQLTKATSVSLLRQPRAMGFGLVFPLLFVLLFFFMNTVMGGDDPNIALTEDTPEEVTAALEEDGQTLMAPPGEAADGRPSVDEGDAMDVLVDAPSGLSGPISLESVQPAATTDTVVDALTEAGADPDRVTATTPDGEPPFDALRFGLPGVLVLSFGSLALFGTAVPVIQLRSQGTLRLLGTTPLSRLTFLLAQAPVRFAMAALQFLVLAALAYALGFFDPVKLPTLLMSALLTLVLMSSLGFVLAARLRNTEIATQIGGWILPVVLMVSGLLVPPNFLPEVLDDVNRFLPFAPLGDMLRADLVGLAPDHSWWASAGIVAAWAVGLILVAAKLFVWDQEKR</sequence>
<keyword evidence="2 5" id="KW-0812">Transmembrane</keyword>
<evidence type="ECO:0000256" key="5">
    <source>
        <dbReference type="SAM" id="Phobius"/>
    </source>
</evidence>
<dbReference type="InterPro" id="IPR052902">
    <property type="entry name" value="ABC-2_transporter"/>
</dbReference>
<accession>A0A918XJV8</accession>
<feature type="transmembrane region" description="Helical" evidence="5">
    <location>
        <begin position="193"/>
        <end position="218"/>
    </location>
</feature>
<evidence type="ECO:0000256" key="3">
    <source>
        <dbReference type="ARBA" id="ARBA00022989"/>
    </source>
</evidence>
<evidence type="ECO:0000256" key="1">
    <source>
        <dbReference type="ARBA" id="ARBA00004141"/>
    </source>
</evidence>
<dbReference type="AlphaFoldDB" id="A0A918XJV8"/>
<reference evidence="7 8" key="1">
    <citation type="journal article" date="2014" name="Int. J. Syst. Evol. Microbiol.">
        <title>Complete genome sequence of Corynebacterium casei LMG S-19264T (=DSM 44701T), isolated from a smear-ripened cheese.</title>
        <authorList>
            <consortium name="US DOE Joint Genome Institute (JGI-PGF)"/>
            <person name="Walter F."/>
            <person name="Albersmeier A."/>
            <person name="Kalinowski J."/>
            <person name="Ruckert C."/>
        </authorList>
    </citation>
    <scope>NUCLEOTIDE SEQUENCE [LARGE SCALE GENOMIC DNA]</scope>
    <source>
        <strain evidence="7 8">KCTC 19473</strain>
    </source>
</reference>
<feature type="transmembrane region" description="Helical" evidence="5">
    <location>
        <begin position="261"/>
        <end position="282"/>
    </location>
</feature>
<dbReference type="GO" id="GO:0140359">
    <property type="term" value="F:ABC-type transporter activity"/>
    <property type="evidence" value="ECO:0007669"/>
    <property type="project" value="InterPro"/>
</dbReference>
<dbReference type="InterPro" id="IPR047817">
    <property type="entry name" value="ABC2_TM_bact-type"/>
</dbReference>
<feature type="transmembrane region" description="Helical" evidence="5">
    <location>
        <begin position="149"/>
        <end position="172"/>
    </location>
</feature>
<feature type="transmembrane region" description="Helical" evidence="5">
    <location>
        <begin position="315"/>
        <end position="338"/>
    </location>
</feature>
<keyword evidence="4 5" id="KW-0472">Membrane</keyword>
<evidence type="ECO:0000313" key="7">
    <source>
        <dbReference type="EMBL" id="GHD35329.1"/>
    </source>
</evidence>
<evidence type="ECO:0000259" key="6">
    <source>
        <dbReference type="PROSITE" id="PS51012"/>
    </source>
</evidence>
<proteinExistence type="predicted"/>
<protein>
    <recommendedName>
        <fullName evidence="6">ABC transmembrane type-2 domain-containing protein</fullName>
    </recommendedName>
</protein>
<dbReference type="RefSeq" id="WP_017577552.1">
    <property type="nucleotide sequence ID" value="NZ_BMXL01000033.1"/>
</dbReference>
<dbReference type="Proteomes" id="UP000654947">
    <property type="component" value="Unassembled WGS sequence"/>
</dbReference>
<dbReference type="PANTHER" id="PTHR43027">
    <property type="entry name" value="DOXORUBICIN RESISTANCE ABC TRANSPORTER PERMEASE PROTEIN DRRC-RELATED"/>
    <property type="match status" value="1"/>
</dbReference>
<keyword evidence="8" id="KW-1185">Reference proteome</keyword>
<name>A0A918XJV8_9ACTN</name>
<evidence type="ECO:0000313" key="8">
    <source>
        <dbReference type="Proteomes" id="UP000654947"/>
    </source>
</evidence>
<keyword evidence="3 5" id="KW-1133">Transmembrane helix</keyword>
<evidence type="ECO:0000256" key="2">
    <source>
        <dbReference type="ARBA" id="ARBA00022692"/>
    </source>
</evidence>
<evidence type="ECO:0000256" key="4">
    <source>
        <dbReference type="ARBA" id="ARBA00023136"/>
    </source>
</evidence>
<comment type="subcellular location">
    <subcellularLocation>
        <location evidence="1">Membrane</location>
        <topology evidence="1">Multi-pass membrane protein</topology>
    </subcellularLocation>
</comment>
<dbReference type="Pfam" id="PF12698">
    <property type="entry name" value="ABC2_membrane_3"/>
    <property type="match status" value="1"/>
</dbReference>
<dbReference type="InterPro" id="IPR013525">
    <property type="entry name" value="ABC2_TM"/>
</dbReference>
<feature type="transmembrane region" description="Helical" evidence="5">
    <location>
        <begin position="230"/>
        <end position="249"/>
    </location>
</feature>
<feature type="transmembrane region" description="Helical" evidence="5">
    <location>
        <begin position="21"/>
        <end position="39"/>
    </location>
</feature>
<dbReference type="GO" id="GO:0016020">
    <property type="term" value="C:membrane"/>
    <property type="evidence" value="ECO:0007669"/>
    <property type="project" value="UniProtKB-SubCell"/>
</dbReference>
<dbReference type="EMBL" id="BMXL01000033">
    <property type="protein sequence ID" value="GHD35329.1"/>
    <property type="molecule type" value="Genomic_DNA"/>
</dbReference>